<dbReference type="PANTHER" id="PTHR28041:SF1">
    <property type="entry name" value="LARGE RIBOSOMAL SUBUNIT PROTEIN ML59"/>
    <property type="match status" value="1"/>
</dbReference>
<feature type="compositionally biased region" description="Polar residues" evidence="1">
    <location>
        <begin position="49"/>
        <end position="60"/>
    </location>
</feature>
<dbReference type="Proteomes" id="UP000800092">
    <property type="component" value="Unassembled WGS sequence"/>
</dbReference>
<sequence length="192" mass="21982">MAVAIREQHIAQARALPRRLLNFLRHNPHPTIVAQPAPSSSQSEAVETAETTSLSDPNASMTTIHATRSVSSDPWAVFNPFRPWKNPETGRWHEPVYSLRKQADLVKMARQRGLEDLLPPGMKSTTERERRTVEQGLRVKGTGAGQKVKGKLWERTIKGRLERRRQAMLDMPRMIEKWKQLGHGRGWTKWPK</sequence>
<evidence type="ECO:0000313" key="3">
    <source>
        <dbReference type="EMBL" id="KAF2237528.1"/>
    </source>
</evidence>
<dbReference type="GO" id="GO:0005762">
    <property type="term" value="C:mitochondrial large ribosomal subunit"/>
    <property type="evidence" value="ECO:0007669"/>
    <property type="project" value="InterPro"/>
</dbReference>
<feature type="region of interest" description="Disordered" evidence="1">
    <location>
        <begin position="31"/>
        <end position="60"/>
    </location>
</feature>
<dbReference type="EMBL" id="ML991779">
    <property type="protein sequence ID" value="KAF2237528.1"/>
    <property type="molecule type" value="Genomic_DNA"/>
</dbReference>
<dbReference type="Pfam" id="PF18126">
    <property type="entry name" value="Mitoc_mL59"/>
    <property type="match status" value="1"/>
</dbReference>
<dbReference type="InterPro" id="IPR037507">
    <property type="entry name" value="Ribosomal_mL59"/>
</dbReference>
<protein>
    <recommendedName>
        <fullName evidence="2">Large ribosomal subunit protein mL59 domain-containing protein</fullName>
    </recommendedName>
</protein>
<dbReference type="OrthoDB" id="18529at2759"/>
<feature type="compositionally biased region" description="Low complexity" evidence="1">
    <location>
        <begin position="33"/>
        <end position="46"/>
    </location>
</feature>
<dbReference type="InterPro" id="IPR040922">
    <property type="entry name" value="Ribosomal_mL59_dom"/>
</dbReference>
<reference evidence="3" key="1">
    <citation type="journal article" date="2020" name="Stud. Mycol.">
        <title>101 Dothideomycetes genomes: a test case for predicting lifestyles and emergence of pathogens.</title>
        <authorList>
            <person name="Haridas S."/>
            <person name="Albert R."/>
            <person name="Binder M."/>
            <person name="Bloem J."/>
            <person name="Labutti K."/>
            <person name="Salamov A."/>
            <person name="Andreopoulos B."/>
            <person name="Baker S."/>
            <person name="Barry K."/>
            <person name="Bills G."/>
            <person name="Bluhm B."/>
            <person name="Cannon C."/>
            <person name="Castanera R."/>
            <person name="Culley D."/>
            <person name="Daum C."/>
            <person name="Ezra D."/>
            <person name="Gonzalez J."/>
            <person name="Henrissat B."/>
            <person name="Kuo A."/>
            <person name="Liang C."/>
            <person name="Lipzen A."/>
            <person name="Lutzoni F."/>
            <person name="Magnuson J."/>
            <person name="Mondo S."/>
            <person name="Nolan M."/>
            <person name="Ohm R."/>
            <person name="Pangilinan J."/>
            <person name="Park H.-J."/>
            <person name="Ramirez L."/>
            <person name="Alfaro M."/>
            <person name="Sun H."/>
            <person name="Tritt A."/>
            <person name="Yoshinaga Y."/>
            <person name="Zwiers L.-H."/>
            <person name="Turgeon B."/>
            <person name="Goodwin S."/>
            <person name="Spatafora J."/>
            <person name="Crous P."/>
            <person name="Grigoriev I."/>
        </authorList>
    </citation>
    <scope>NUCLEOTIDE SEQUENCE</scope>
    <source>
        <strain evidence="3">Tuck. ex Michener</strain>
    </source>
</reference>
<name>A0A6A6HI61_VIRVR</name>
<evidence type="ECO:0000259" key="2">
    <source>
        <dbReference type="Pfam" id="PF18126"/>
    </source>
</evidence>
<keyword evidence="4" id="KW-1185">Reference proteome</keyword>
<dbReference type="PANTHER" id="PTHR28041">
    <property type="entry name" value="54S RIBOSOMAL PROTEIN L25, MITOCHONDRIAL"/>
    <property type="match status" value="1"/>
</dbReference>
<evidence type="ECO:0000256" key="1">
    <source>
        <dbReference type="SAM" id="MobiDB-lite"/>
    </source>
</evidence>
<organism evidence="3 4">
    <name type="scientific">Viridothelium virens</name>
    <name type="common">Speckled blister lichen</name>
    <name type="synonym">Trypethelium virens</name>
    <dbReference type="NCBI Taxonomy" id="1048519"/>
    <lineage>
        <taxon>Eukaryota</taxon>
        <taxon>Fungi</taxon>
        <taxon>Dikarya</taxon>
        <taxon>Ascomycota</taxon>
        <taxon>Pezizomycotina</taxon>
        <taxon>Dothideomycetes</taxon>
        <taxon>Dothideomycetes incertae sedis</taxon>
        <taxon>Trypetheliales</taxon>
        <taxon>Trypetheliaceae</taxon>
        <taxon>Viridothelium</taxon>
    </lineage>
</organism>
<gene>
    <name evidence="3" type="ORF">EV356DRAFT_529857</name>
</gene>
<accession>A0A6A6HI61</accession>
<feature type="domain" description="Large ribosomal subunit protein mL59" evidence="2">
    <location>
        <begin position="18"/>
        <end position="180"/>
    </location>
</feature>
<evidence type="ECO:0000313" key="4">
    <source>
        <dbReference type="Proteomes" id="UP000800092"/>
    </source>
</evidence>
<dbReference type="AlphaFoldDB" id="A0A6A6HI61"/>
<dbReference type="GO" id="GO:0003735">
    <property type="term" value="F:structural constituent of ribosome"/>
    <property type="evidence" value="ECO:0007669"/>
    <property type="project" value="InterPro"/>
</dbReference>
<proteinExistence type="predicted"/>